<name>A0A1I5X6Q3_9PSEU</name>
<dbReference type="EMBL" id="FOWC01000010">
    <property type="protein sequence ID" value="SFQ27669.1"/>
    <property type="molecule type" value="Genomic_DNA"/>
</dbReference>
<sequence length="223" mass="23752">MTATDLDSRPASPDAGGRSRLAASAGQAQPADGISPEKMRSTAAHFPVPWPRPGTSCCSPAPDPEPVPRRVAIRAYGDGTRHAYDAARLARIKIDLTIRPICHLRGGDPELHYFDRINGVPQTSLADRGCPWCAAVLATVCHEVIVGVDVVRIAGRLPVDVPQESEPAPLSLAADTARPSPVPDVPHEKTLPPERTVPESRDTRPPEAAHVQRREPALSGAPP</sequence>
<feature type="region of interest" description="Disordered" evidence="1">
    <location>
        <begin position="161"/>
        <end position="223"/>
    </location>
</feature>
<dbReference type="RefSeq" id="WP_093575627.1">
    <property type="nucleotide sequence ID" value="NZ_FOWC01000010.1"/>
</dbReference>
<dbReference type="AlphaFoldDB" id="A0A1I5X6Q3"/>
<feature type="compositionally biased region" description="Low complexity" evidence="1">
    <location>
        <begin position="15"/>
        <end position="29"/>
    </location>
</feature>
<dbReference type="OrthoDB" id="32523at2"/>
<feature type="region of interest" description="Disordered" evidence="1">
    <location>
        <begin position="1"/>
        <end position="46"/>
    </location>
</feature>
<reference evidence="2 3" key="1">
    <citation type="submission" date="2016-10" db="EMBL/GenBank/DDBJ databases">
        <authorList>
            <person name="de Groot N.N."/>
        </authorList>
    </citation>
    <scope>NUCLEOTIDE SEQUENCE [LARGE SCALE GENOMIC DNA]</scope>
    <source>
        <strain evidence="2 3">DSM 44637</strain>
    </source>
</reference>
<accession>A0A1I5X6Q3</accession>
<dbReference type="STRING" id="112413.SAMN05421854_11065"/>
<evidence type="ECO:0000313" key="2">
    <source>
        <dbReference type="EMBL" id="SFQ27669.1"/>
    </source>
</evidence>
<dbReference type="Proteomes" id="UP000199137">
    <property type="component" value="Unassembled WGS sequence"/>
</dbReference>
<feature type="compositionally biased region" description="Basic and acidic residues" evidence="1">
    <location>
        <begin position="185"/>
        <end position="216"/>
    </location>
</feature>
<gene>
    <name evidence="2" type="ORF">SAMN05421854_11065</name>
</gene>
<evidence type="ECO:0000313" key="3">
    <source>
        <dbReference type="Proteomes" id="UP000199137"/>
    </source>
</evidence>
<organism evidence="2 3">
    <name type="scientific">Amycolatopsis rubida</name>
    <dbReference type="NCBI Taxonomy" id="112413"/>
    <lineage>
        <taxon>Bacteria</taxon>
        <taxon>Bacillati</taxon>
        <taxon>Actinomycetota</taxon>
        <taxon>Actinomycetes</taxon>
        <taxon>Pseudonocardiales</taxon>
        <taxon>Pseudonocardiaceae</taxon>
        <taxon>Amycolatopsis</taxon>
    </lineage>
</organism>
<protein>
    <submittedName>
        <fullName evidence="2">Uncharacterized protein</fullName>
    </submittedName>
</protein>
<proteinExistence type="predicted"/>
<evidence type="ECO:0000256" key="1">
    <source>
        <dbReference type="SAM" id="MobiDB-lite"/>
    </source>
</evidence>